<dbReference type="EMBL" id="BAABAT010000010">
    <property type="protein sequence ID" value="GAA4250927.1"/>
    <property type="molecule type" value="Genomic_DNA"/>
</dbReference>
<evidence type="ECO:0008006" key="5">
    <source>
        <dbReference type="Google" id="ProtNLM"/>
    </source>
</evidence>
<organism evidence="3 4">
    <name type="scientific">Dactylosporangium darangshiense</name>
    <dbReference type="NCBI Taxonomy" id="579108"/>
    <lineage>
        <taxon>Bacteria</taxon>
        <taxon>Bacillati</taxon>
        <taxon>Actinomycetota</taxon>
        <taxon>Actinomycetes</taxon>
        <taxon>Micromonosporales</taxon>
        <taxon>Micromonosporaceae</taxon>
        <taxon>Dactylosporangium</taxon>
    </lineage>
</organism>
<accession>A0ABP8DAJ7</accession>
<dbReference type="RefSeq" id="WP_345128748.1">
    <property type="nucleotide sequence ID" value="NZ_BAABAT010000010.1"/>
</dbReference>
<dbReference type="Proteomes" id="UP001500620">
    <property type="component" value="Unassembled WGS sequence"/>
</dbReference>
<proteinExistence type="predicted"/>
<evidence type="ECO:0000256" key="1">
    <source>
        <dbReference type="SAM" id="Phobius"/>
    </source>
</evidence>
<feature type="chain" id="PRO_5046415050" description="DUF916 domain-containing protein" evidence="2">
    <location>
        <begin position="32"/>
        <end position="343"/>
    </location>
</feature>
<dbReference type="InterPro" id="IPR013783">
    <property type="entry name" value="Ig-like_fold"/>
</dbReference>
<protein>
    <recommendedName>
        <fullName evidence="5">DUF916 domain-containing protein</fullName>
    </recommendedName>
</protein>
<keyword evidence="4" id="KW-1185">Reference proteome</keyword>
<feature type="transmembrane region" description="Helical" evidence="1">
    <location>
        <begin position="293"/>
        <end position="313"/>
    </location>
</feature>
<comment type="caution">
    <text evidence="3">The sequence shown here is derived from an EMBL/GenBank/DDBJ whole genome shotgun (WGS) entry which is preliminary data.</text>
</comment>
<keyword evidence="2" id="KW-0732">Signal</keyword>
<gene>
    <name evidence="3" type="ORF">GCM10022255_041550</name>
</gene>
<sequence>MQLRKPILRTVVAALLAAVAIAGPGAGPAFAEDGDVAWTVRTASNSYGADRSSFSYAVNPGGQVKDAMVVANRGKAPLNLSVYAGDGYTTGSGQLDLLTRDKKSVGIGAWLKAANPTVAIQPGQTAEIPFTLDVPANATPGDYAGGIVTSLTQPDATQSINVERRLGIRIKLRVGGDLRPGLAVDNLQVSYAGGDAIVTYTIRNSGNAILSAQQAVSVAGPFGWWRHDAGAVAAPPELLPGETWPVRVSVHGVDRTLRLTATVTLTPRLADASGSTTSLAAVEASAGAWAVPWPALIALVVLIALAVGGVFLLRRGRARRSAREDARVREAVEQALAEKSKAG</sequence>
<keyword evidence="1" id="KW-0472">Membrane</keyword>
<feature type="signal peptide" evidence="2">
    <location>
        <begin position="1"/>
        <end position="31"/>
    </location>
</feature>
<evidence type="ECO:0000313" key="3">
    <source>
        <dbReference type="EMBL" id="GAA4250927.1"/>
    </source>
</evidence>
<dbReference type="Gene3D" id="2.60.40.10">
    <property type="entry name" value="Immunoglobulins"/>
    <property type="match status" value="1"/>
</dbReference>
<keyword evidence="1" id="KW-0812">Transmembrane</keyword>
<evidence type="ECO:0000313" key="4">
    <source>
        <dbReference type="Proteomes" id="UP001500620"/>
    </source>
</evidence>
<name>A0ABP8DAJ7_9ACTN</name>
<keyword evidence="1" id="KW-1133">Transmembrane helix</keyword>
<evidence type="ECO:0000256" key="2">
    <source>
        <dbReference type="SAM" id="SignalP"/>
    </source>
</evidence>
<reference evidence="4" key="1">
    <citation type="journal article" date="2019" name="Int. J. Syst. Evol. Microbiol.">
        <title>The Global Catalogue of Microorganisms (GCM) 10K type strain sequencing project: providing services to taxonomists for standard genome sequencing and annotation.</title>
        <authorList>
            <consortium name="The Broad Institute Genomics Platform"/>
            <consortium name="The Broad Institute Genome Sequencing Center for Infectious Disease"/>
            <person name="Wu L."/>
            <person name="Ma J."/>
        </authorList>
    </citation>
    <scope>NUCLEOTIDE SEQUENCE [LARGE SCALE GENOMIC DNA]</scope>
    <source>
        <strain evidence="4">JCM 17441</strain>
    </source>
</reference>